<evidence type="ECO:0000313" key="11">
    <source>
        <dbReference type="Proteomes" id="UP000255517"/>
    </source>
</evidence>
<evidence type="ECO:0000256" key="5">
    <source>
        <dbReference type="ARBA" id="ARBA00022679"/>
    </source>
</evidence>
<comment type="subcellular location">
    <subcellularLocation>
        <location evidence="1 9">Cytoplasm</location>
    </subcellularLocation>
</comment>
<dbReference type="GO" id="GO:0016832">
    <property type="term" value="F:aldehyde-lyase activity"/>
    <property type="evidence" value="ECO:0007669"/>
    <property type="project" value="InterPro"/>
</dbReference>
<dbReference type="Gene3D" id="3.20.20.70">
    <property type="entry name" value="Aldolase class I"/>
    <property type="match status" value="1"/>
</dbReference>
<evidence type="ECO:0000256" key="3">
    <source>
        <dbReference type="ARBA" id="ARBA00005740"/>
    </source>
</evidence>
<reference evidence="10 11" key="1">
    <citation type="submission" date="2018-06" db="EMBL/GenBank/DDBJ databases">
        <authorList>
            <consortium name="Pathogen Informatics"/>
            <person name="Doyle S."/>
        </authorList>
    </citation>
    <scope>NUCLEOTIDE SEQUENCE [LARGE SCALE GENOMIC DNA]</scope>
    <source>
        <strain evidence="10 11">NCTC13149</strain>
    </source>
</reference>
<dbReference type="STRING" id="1122949.GCA_000378725_00625"/>
<name>A0A379C638_9FIRM</name>
<dbReference type="GO" id="GO:0005975">
    <property type="term" value="P:carbohydrate metabolic process"/>
    <property type="evidence" value="ECO:0007669"/>
    <property type="project" value="InterPro"/>
</dbReference>
<comment type="pathway">
    <text evidence="2 9">Carbohydrate degradation; pentose phosphate pathway; D-glyceraldehyde 3-phosphate and beta-D-fructose 6-phosphate from D-ribose 5-phosphate and D-xylulose 5-phosphate (non-oxidative stage): step 2/3.</text>
</comment>
<protein>
    <recommendedName>
        <fullName evidence="9">Probable transaldolase</fullName>
        <ecNumber evidence="9">2.2.1.2</ecNumber>
    </recommendedName>
</protein>
<dbReference type="PROSITE" id="PS01054">
    <property type="entry name" value="TRANSALDOLASE_1"/>
    <property type="match status" value="1"/>
</dbReference>
<dbReference type="RefSeq" id="WP_019034527.1">
    <property type="nucleotide sequence ID" value="NZ_CAMUOS010000002.1"/>
</dbReference>
<keyword evidence="7 9" id="KW-0704">Schiff base</keyword>
<sequence>MKLFIDTANLEEIREINSWGVVDGVTTNPSLIAKNGGIVKEVYKEILSIVQGPVSLEVNSDDYKSMIEEARDLSKLGKNVVIKIPITEEGLKACSILSKEKIRVNITLVFSASQALLAARSGASFVSPFVGRLDDIGQDGISLIRDIATIFKEHQITTQIIAASIRSVDHVKKAALVGADISTVPYKIFKEMIVHDLTDKGITKFKEDYNKVYKKGE</sequence>
<dbReference type="NCBIfam" id="TIGR00875">
    <property type="entry name" value="fsa_talC_mipB"/>
    <property type="match status" value="1"/>
</dbReference>
<comment type="function">
    <text evidence="9">Transaldolase is important for the balance of metabolites in the pentose-phosphate pathway.</text>
</comment>
<evidence type="ECO:0000256" key="6">
    <source>
        <dbReference type="ARBA" id="ARBA00023126"/>
    </source>
</evidence>
<keyword evidence="6 9" id="KW-0570">Pentose shunt</keyword>
<dbReference type="EMBL" id="UGSZ01000001">
    <property type="protein sequence ID" value="SUB57067.1"/>
    <property type="molecule type" value="Genomic_DNA"/>
</dbReference>
<evidence type="ECO:0000313" key="10">
    <source>
        <dbReference type="EMBL" id="SUB57067.1"/>
    </source>
</evidence>
<dbReference type="UniPathway" id="UPA00115">
    <property type="reaction ID" value="UER00414"/>
</dbReference>
<keyword evidence="5 9" id="KW-0808">Transferase</keyword>
<dbReference type="AlphaFoldDB" id="A0A379C638"/>
<dbReference type="CDD" id="cd00956">
    <property type="entry name" value="Transaldolase_FSA"/>
    <property type="match status" value="1"/>
</dbReference>
<dbReference type="InterPro" id="IPR022999">
    <property type="entry name" value="Transaldolase_3B"/>
</dbReference>
<dbReference type="FunFam" id="3.20.20.70:FF:000018">
    <property type="entry name" value="Probable transaldolase"/>
    <property type="match status" value="1"/>
</dbReference>
<evidence type="ECO:0000256" key="7">
    <source>
        <dbReference type="ARBA" id="ARBA00023270"/>
    </source>
</evidence>
<dbReference type="OrthoDB" id="9807051at2"/>
<feature type="active site" description="Schiff-base intermediate with substrate" evidence="9">
    <location>
        <position position="83"/>
    </location>
</feature>
<dbReference type="Proteomes" id="UP000255517">
    <property type="component" value="Unassembled WGS sequence"/>
</dbReference>
<dbReference type="PANTHER" id="PTHR10683:SF36">
    <property type="entry name" value="TRANSALDOLASE"/>
    <property type="match status" value="1"/>
</dbReference>
<dbReference type="GO" id="GO:0006098">
    <property type="term" value="P:pentose-phosphate shunt"/>
    <property type="evidence" value="ECO:0007669"/>
    <property type="project" value="UniProtKB-UniRule"/>
</dbReference>
<dbReference type="InterPro" id="IPR013785">
    <property type="entry name" value="Aldolase_TIM"/>
</dbReference>
<dbReference type="InterPro" id="IPR004731">
    <property type="entry name" value="Transaldolase_3B/F6P_aldolase"/>
</dbReference>
<dbReference type="InterPro" id="IPR018225">
    <property type="entry name" value="Transaldolase_AS"/>
</dbReference>
<evidence type="ECO:0000256" key="2">
    <source>
        <dbReference type="ARBA" id="ARBA00004857"/>
    </source>
</evidence>
<organism evidence="10 11">
    <name type="scientific">Peptoniphilus lacrimalis</name>
    <dbReference type="NCBI Taxonomy" id="33031"/>
    <lineage>
        <taxon>Bacteria</taxon>
        <taxon>Bacillati</taxon>
        <taxon>Bacillota</taxon>
        <taxon>Tissierellia</taxon>
        <taxon>Tissierellales</taxon>
        <taxon>Peptoniphilaceae</taxon>
        <taxon>Peptoniphilus</taxon>
    </lineage>
</organism>
<gene>
    <name evidence="9 10" type="primary">tal</name>
    <name evidence="10" type="ORF">NCTC13149_00882</name>
</gene>
<dbReference type="HAMAP" id="MF_00494">
    <property type="entry name" value="Transaldolase_3b"/>
    <property type="match status" value="1"/>
</dbReference>
<keyword evidence="4 9" id="KW-0963">Cytoplasm</keyword>
<dbReference type="PANTHER" id="PTHR10683">
    <property type="entry name" value="TRANSALDOLASE"/>
    <property type="match status" value="1"/>
</dbReference>
<evidence type="ECO:0000256" key="4">
    <source>
        <dbReference type="ARBA" id="ARBA00022490"/>
    </source>
</evidence>
<dbReference type="InterPro" id="IPR033919">
    <property type="entry name" value="TSA/FSA_arc/bac"/>
</dbReference>
<dbReference type="GO" id="GO:0004801">
    <property type="term" value="F:transaldolase activity"/>
    <property type="evidence" value="ECO:0007669"/>
    <property type="project" value="UniProtKB-UniRule"/>
</dbReference>
<comment type="similarity">
    <text evidence="3 9">Belongs to the transaldolase family. Type 3B subfamily.</text>
</comment>
<dbReference type="SUPFAM" id="SSF51569">
    <property type="entry name" value="Aldolase"/>
    <property type="match status" value="1"/>
</dbReference>
<dbReference type="GO" id="GO:0005737">
    <property type="term" value="C:cytoplasm"/>
    <property type="evidence" value="ECO:0007669"/>
    <property type="project" value="UniProtKB-SubCell"/>
</dbReference>
<dbReference type="PROSITE" id="PS00958">
    <property type="entry name" value="TRANSALDOLASE_2"/>
    <property type="match status" value="1"/>
</dbReference>
<accession>A0A379C638</accession>
<evidence type="ECO:0000256" key="9">
    <source>
        <dbReference type="HAMAP-Rule" id="MF_00494"/>
    </source>
</evidence>
<comment type="catalytic activity">
    <reaction evidence="8 9">
        <text>D-sedoheptulose 7-phosphate + D-glyceraldehyde 3-phosphate = D-erythrose 4-phosphate + beta-D-fructose 6-phosphate</text>
        <dbReference type="Rhea" id="RHEA:17053"/>
        <dbReference type="ChEBI" id="CHEBI:16897"/>
        <dbReference type="ChEBI" id="CHEBI:57483"/>
        <dbReference type="ChEBI" id="CHEBI:57634"/>
        <dbReference type="ChEBI" id="CHEBI:59776"/>
        <dbReference type="EC" id="2.2.1.2"/>
    </reaction>
</comment>
<dbReference type="InterPro" id="IPR001585">
    <property type="entry name" value="TAL/FSA"/>
</dbReference>
<dbReference type="Pfam" id="PF00923">
    <property type="entry name" value="TAL_FSA"/>
    <property type="match status" value="1"/>
</dbReference>
<dbReference type="EC" id="2.2.1.2" evidence="9"/>
<proteinExistence type="inferred from homology"/>
<evidence type="ECO:0000256" key="8">
    <source>
        <dbReference type="ARBA" id="ARBA00048810"/>
    </source>
</evidence>
<evidence type="ECO:0000256" key="1">
    <source>
        <dbReference type="ARBA" id="ARBA00004496"/>
    </source>
</evidence>